<reference evidence="2 3" key="1">
    <citation type="journal article" date="2022" name="Nat. Ecol. Evol.">
        <title>A masculinizing supergene underlies an exaggerated male reproductive morph in a spider.</title>
        <authorList>
            <person name="Hendrickx F."/>
            <person name="De Corte Z."/>
            <person name="Sonet G."/>
            <person name="Van Belleghem S.M."/>
            <person name="Kostlbacher S."/>
            <person name="Vangestel C."/>
        </authorList>
    </citation>
    <scope>NUCLEOTIDE SEQUENCE [LARGE SCALE GENOMIC DNA]</scope>
    <source>
        <strain evidence="2">W744_W776</strain>
    </source>
</reference>
<gene>
    <name evidence="2" type="ORF">JTE90_003424</name>
</gene>
<organism evidence="2 3">
    <name type="scientific">Oedothorax gibbosus</name>
    <dbReference type="NCBI Taxonomy" id="931172"/>
    <lineage>
        <taxon>Eukaryota</taxon>
        <taxon>Metazoa</taxon>
        <taxon>Ecdysozoa</taxon>
        <taxon>Arthropoda</taxon>
        <taxon>Chelicerata</taxon>
        <taxon>Arachnida</taxon>
        <taxon>Araneae</taxon>
        <taxon>Araneomorphae</taxon>
        <taxon>Entelegynae</taxon>
        <taxon>Araneoidea</taxon>
        <taxon>Linyphiidae</taxon>
        <taxon>Erigoninae</taxon>
        <taxon>Oedothorax</taxon>
    </lineage>
</organism>
<evidence type="ECO:0000313" key="2">
    <source>
        <dbReference type="EMBL" id="KAG8176796.1"/>
    </source>
</evidence>
<dbReference type="AlphaFoldDB" id="A0AAV6TYG3"/>
<evidence type="ECO:0000256" key="1">
    <source>
        <dbReference type="SAM" id="MobiDB-lite"/>
    </source>
</evidence>
<keyword evidence="3" id="KW-1185">Reference proteome</keyword>
<feature type="region of interest" description="Disordered" evidence="1">
    <location>
        <begin position="344"/>
        <end position="363"/>
    </location>
</feature>
<dbReference type="Proteomes" id="UP000827092">
    <property type="component" value="Unassembled WGS sequence"/>
</dbReference>
<evidence type="ECO:0000313" key="3">
    <source>
        <dbReference type="Proteomes" id="UP000827092"/>
    </source>
</evidence>
<sequence length="363" mass="40787">MCEIYEEIAAKVEQIWNKASVPVLHRVRIISLIKREHEKLLNLLKFYHGCKKNFNFQHKVQAFKKEAKALFDVAACKCNDFELCHCEKSRKVPIKGQPFITDQRSARVMAIGSVDLRTTQQLQKRASRKMRDLNLEEARIAKLQKSELATSTESLETSGEYVVVEEDAVVVDVDKDISLAEGSDGAKSLPSTSSTRQTKLKLATFARTCDRYNCLAYTSINSDLKFRTFIDSSSPEGHNENITDSPDDIFGCPWPLSPTSTDLVEVAHEFMDYDCFTENFNNIVKTSVAQGQYIDPNEHLAVAGPSRQNGGGSSSEKFDEEPFPYSADTTDAFEMCMETANSKRLQFGAGKRKNNLQQGHKTP</sequence>
<name>A0AAV6TYG3_9ARAC</name>
<protein>
    <submittedName>
        <fullName evidence="2">Uncharacterized protein</fullName>
    </submittedName>
</protein>
<accession>A0AAV6TYG3</accession>
<dbReference type="EMBL" id="JAFNEN010000849">
    <property type="protein sequence ID" value="KAG8176796.1"/>
    <property type="molecule type" value="Genomic_DNA"/>
</dbReference>
<proteinExistence type="predicted"/>
<feature type="region of interest" description="Disordered" evidence="1">
    <location>
        <begin position="301"/>
        <end position="324"/>
    </location>
</feature>
<comment type="caution">
    <text evidence="2">The sequence shown here is derived from an EMBL/GenBank/DDBJ whole genome shotgun (WGS) entry which is preliminary data.</text>
</comment>